<organism evidence="3">
    <name type="scientific">Desulfurella acetivorans</name>
    <dbReference type="NCBI Taxonomy" id="33002"/>
    <lineage>
        <taxon>Bacteria</taxon>
        <taxon>Pseudomonadati</taxon>
        <taxon>Campylobacterota</taxon>
        <taxon>Desulfurellia</taxon>
        <taxon>Desulfurellales</taxon>
        <taxon>Desulfurellaceae</taxon>
        <taxon>Desulfurella</taxon>
    </lineage>
</organism>
<evidence type="ECO:0000259" key="2">
    <source>
        <dbReference type="Pfam" id="PF04316"/>
    </source>
</evidence>
<keyword evidence="3" id="KW-0966">Cell projection</keyword>
<protein>
    <submittedName>
        <fullName evidence="3">Flagellar biosynthesis anti-sigma factor FlgM</fullName>
    </submittedName>
</protein>
<evidence type="ECO:0000313" key="3">
    <source>
        <dbReference type="EMBL" id="HHS48992.1"/>
    </source>
</evidence>
<feature type="domain" description="Anti-sigma-28 factor FlgM C-terminal" evidence="2">
    <location>
        <begin position="42"/>
        <end position="92"/>
    </location>
</feature>
<dbReference type="InterPro" id="IPR035890">
    <property type="entry name" value="Anti-sigma-28_factor_FlgM_sf"/>
</dbReference>
<reference evidence="3" key="1">
    <citation type="journal article" date="2020" name="mSystems">
        <title>Genome- and Community-Level Interaction Insights into Carbon Utilization and Element Cycling Functions of Hydrothermarchaeota in Hydrothermal Sediment.</title>
        <authorList>
            <person name="Zhou Z."/>
            <person name="Liu Y."/>
            <person name="Xu W."/>
            <person name="Pan J."/>
            <person name="Luo Z.H."/>
            <person name="Li M."/>
        </authorList>
    </citation>
    <scope>NUCLEOTIDE SEQUENCE [LARGE SCALE GENOMIC DNA]</scope>
    <source>
        <strain evidence="3">SpSt-1135</strain>
    </source>
</reference>
<gene>
    <name evidence="3" type="ORF">ENM99_03940</name>
</gene>
<feature type="compositionally biased region" description="Polar residues" evidence="1">
    <location>
        <begin position="19"/>
        <end position="31"/>
    </location>
</feature>
<feature type="region of interest" description="Disordered" evidence="1">
    <location>
        <begin position="19"/>
        <end position="41"/>
    </location>
</feature>
<name>A0A7C6EAM6_DESAE</name>
<dbReference type="AlphaFoldDB" id="A0A7C6EAM6"/>
<dbReference type="Proteomes" id="UP000886400">
    <property type="component" value="Unassembled WGS sequence"/>
</dbReference>
<sequence>MKISDIFGPNIDVITNQKKTQKNVQPQNAQIEDTKNKNAPKDTVNISQSAKVLSNLANFEANHQKKLEAVQKAYESGTYKPDLAGLAKGILEEIKNG</sequence>
<dbReference type="SUPFAM" id="SSF101498">
    <property type="entry name" value="Anti-sigma factor FlgM"/>
    <property type="match status" value="1"/>
</dbReference>
<comment type="caution">
    <text evidence="3">The sequence shown here is derived from an EMBL/GenBank/DDBJ whole genome shotgun (WGS) entry which is preliminary data.</text>
</comment>
<keyword evidence="3" id="KW-0282">Flagellum</keyword>
<dbReference type="InterPro" id="IPR031316">
    <property type="entry name" value="FlgM_C"/>
</dbReference>
<evidence type="ECO:0000256" key="1">
    <source>
        <dbReference type="SAM" id="MobiDB-lite"/>
    </source>
</evidence>
<dbReference type="EMBL" id="DRZX01000194">
    <property type="protein sequence ID" value="HHS48992.1"/>
    <property type="molecule type" value="Genomic_DNA"/>
</dbReference>
<proteinExistence type="predicted"/>
<dbReference type="Pfam" id="PF04316">
    <property type="entry name" value="FlgM"/>
    <property type="match status" value="1"/>
</dbReference>
<accession>A0A7C6EAM6</accession>
<keyword evidence="3" id="KW-0969">Cilium</keyword>